<dbReference type="EMBL" id="QGTW01000014">
    <property type="protein sequence ID" value="PWW20808.1"/>
    <property type="molecule type" value="Genomic_DNA"/>
</dbReference>
<feature type="signal peptide" evidence="1">
    <location>
        <begin position="1"/>
        <end position="21"/>
    </location>
</feature>
<dbReference type="NCBIfam" id="TIGR02122">
    <property type="entry name" value="TRAP_TAXI"/>
    <property type="match status" value="1"/>
</dbReference>
<dbReference type="SUPFAM" id="SSF53850">
    <property type="entry name" value="Periplasmic binding protein-like II"/>
    <property type="match status" value="1"/>
</dbReference>
<dbReference type="OrthoDB" id="9776669at2"/>
<comment type="caution">
    <text evidence="2">The sequence shown here is derived from an EMBL/GenBank/DDBJ whole genome shotgun (WGS) entry which is preliminary data.</text>
</comment>
<dbReference type="InterPro" id="IPR011852">
    <property type="entry name" value="TRAP_TAXI"/>
</dbReference>
<reference evidence="2 3" key="1">
    <citation type="submission" date="2018-05" db="EMBL/GenBank/DDBJ databases">
        <title>Freshwater and sediment microbial communities from various areas in North America, analyzing microbe dynamics in response to fracking.</title>
        <authorList>
            <person name="Lamendella R."/>
        </authorList>
    </citation>
    <scope>NUCLEOTIDE SEQUENCE [LARGE SCALE GENOMIC DNA]</scope>
    <source>
        <strain evidence="2 3">15_TX</strain>
    </source>
</reference>
<evidence type="ECO:0000256" key="1">
    <source>
        <dbReference type="SAM" id="SignalP"/>
    </source>
</evidence>
<dbReference type="Pfam" id="PF16868">
    <property type="entry name" value="NMT1_3"/>
    <property type="match status" value="1"/>
</dbReference>
<protein>
    <recommendedName>
        <fullName evidence="4">TRAP transporter TAXI family solute receptor</fullName>
    </recommendedName>
</protein>
<dbReference type="PANTHER" id="PTHR42941:SF1">
    <property type="entry name" value="SLL1037 PROTEIN"/>
    <property type="match status" value="1"/>
</dbReference>
<gene>
    <name evidence="2" type="ORF">DFO73_114101</name>
</gene>
<dbReference type="RefSeq" id="WP_110066866.1">
    <property type="nucleotide sequence ID" value="NZ_QGTW01000014.1"/>
</dbReference>
<evidence type="ECO:0008006" key="4">
    <source>
        <dbReference type="Google" id="ProtNLM"/>
    </source>
</evidence>
<dbReference type="PROSITE" id="PS51257">
    <property type="entry name" value="PROKAR_LIPOPROTEIN"/>
    <property type="match status" value="1"/>
</dbReference>
<sequence>MKILKGMIGIFLMGLLGACSANVDGENGNGKGEIISLFATDSSSSYYGYNVGIANAISTLNPEIQVSVVETGGSSDNMQRLSKGEGKMALGTSPSDYQTYFGEGDFKDIKNENIRALWYFVPSPFNFIVSESANVNSFEDLNGKDFSFGGSGTSTEKVTTAVFETLGIQPKSYAGSMSDAQAAFADRRIVGLTKTGTPPDSYVQKTAAEQKIKLLGLTENQIKSITEKLPYIGTNTIPAGSYEGVDENIHTVQFTMSILLDSSVSQETGYKMWEAMWSEEGKKIWLNSFSAAADVDIPELTLGSAIPLHAGTVQFLKENGYEVPDELIPPEYKEVN</sequence>
<keyword evidence="1" id="KW-0732">Signal</keyword>
<accession>A0A2V2ZLN4</accession>
<dbReference type="Proteomes" id="UP000247150">
    <property type="component" value="Unassembled WGS sequence"/>
</dbReference>
<dbReference type="AlphaFoldDB" id="A0A2V2ZLN4"/>
<dbReference type="PANTHER" id="PTHR42941">
    <property type="entry name" value="SLL1037 PROTEIN"/>
    <property type="match status" value="1"/>
</dbReference>
<name>A0A2V2ZLN4_9BACI</name>
<feature type="chain" id="PRO_5038916654" description="TRAP transporter TAXI family solute receptor" evidence="1">
    <location>
        <begin position="22"/>
        <end position="336"/>
    </location>
</feature>
<proteinExistence type="predicted"/>
<organism evidence="2 3">
    <name type="scientific">Cytobacillus oceanisediminis</name>
    <dbReference type="NCBI Taxonomy" id="665099"/>
    <lineage>
        <taxon>Bacteria</taxon>
        <taxon>Bacillati</taxon>
        <taxon>Bacillota</taxon>
        <taxon>Bacilli</taxon>
        <taxon>Bacillales</taxon>
        <taxon>Bacillaceae</taxon>
        <taxon>Cytobacillus</taxon>
    </lineage>
</organism>
<evidence type="ECO:0000313" key="3">
    <source>
        <dbReference type="Proteomes" id="UP000247150"/>
    </source>
</evidence>
<dbReference type="Gene3D" id="3.40.190.10">
    <property type="entry name" value="Periplasmic binding protein-like II"/>
    <property type="match status" value="2"/>
</dbReference>
<evidence type="ECO:0000313" key="2">
    <source>
        <dbReference type="EMBL" id="PWW20808.1"/>
    </source>
</evidence>